<reference evidence="2 3" key="1">
    <citation type="submission" date="2014-03" db="EMBL/GenBank/DDBJ databases">
        <title>complete genome sequence of Flavobacteriaceae bacterium JBKA-6.</title>
        <authorList>
            <person name="Takano T."/>
            <person name="Nakamura Y."/>
            <person name="Takuma S."/>
            <person name="Yasuike M."/>
            <person name="Matsuyama T."/>
            <person name="Sakai T."/>
            <person name="Fujiwara A."/>
            <person name="Kimoto K."/>
            <person name="Fukuda Y."/>
            <person name="Kondo H."/>
            <person name="Hirono I."/>
            <person name="Nakayasu C."/>
        </authorList>
    </citation>
    <scope>NUCLEOTIDE SEQUENCE [LARGE SCALE GENOMIC DNA]</scope>
    <source>
        <strain evidence="2 3">JBKA-6</strain>
    </source>
</reference>
<evidence type="ECO:0000313" key="2">
    <source>
        <dbReference type="EMBL" id="BAV94958.1"/>
    </source>
</evidence>
<dbReference type="AlphaFoldDB" id="A0A1J1E6K0"/>
<keyword evidence="3" id="KW-1185">Reference proteome</keyword>
<protein>
    <submittedName>
        <fullName evidence="2">Transposase</fullName>
    </submittedName>
</protein>
<evidence type="ECO:0000313" key="3">
    <source>
        <dbReference type="Proteomes" id="UP000243197"/>
    </source>
</evidence>
<dbReference type="KEGG" id="ise:JBKA6_0945"/>
<dbReference type="InterPro" id="IPR025668">
    <property type="entry name" value="Tnp_DDE_dom"/>
</dbReference>
<dbReference type="EMBL" id="AP014564">
    <property type="protein sequence ID" value="BAV94958.1"/>
    <property type="molecule type" value="Genomic_DNA"/>
</dbReference>
<sequence length="192" mass="22556">MNSVKNILKLLIKHFWGINQNAHVRISSSQIMTIMIIFQHSSMRNFKHFYLNYLQKHMTKEFPKTVSYNRFVELMQQNLLPLTLLLKTFCLGKCTGISFVDSTPIRVCKHKRISRNKVFKGIANVGKSTMGWVYGFKLHIVTNDRGEILNFCITRANEDDRTPLKNERFLTKIFGKLFSDKGYKQRFKKKSL</sequence>
<accession>A0A1J1E6K0</accession>
<feature type="domain" description="Transposase DDE" evidence="1">
    <location>
        <begin position="92"/>
        <end position="184"/>
    </location>
</feature>
<organism evidence="2 3">
    <name type="scientific">Ichthyobacterium seriolicida</name>
    <dbReference type="NCBI Taxonomy" id="242600"/>
    <lineage>
        <taxon>Bacteria</taxon>
        <taxon>Pseudomonadati</taxon>
        <taxon>Bacteroidota</taxon>
        <taxon>Flavobacteriia</taxon>
        <taxon>Flavobacteriales</taxon>
        <taxon>Ichthyobacteriaceae</taxon>
        <taxon>Ichthyobacterium</taxon>
    </lineage>
</organism>
<name>A0A1J1E6K0_9FLAO</name>
<evidence type="ECO:0000259" key="1">
    <source>
        <dbReference type="Pfam" id="PF13612"/>
    </source>
</evidence>
<dbReference type="Proteomes" id="UP000243197">
    <property type="component" value="Chromosome"/>
</dbReference>
<dbReference type="NCBIfam" id="NF033520">
    <property type="entry name" value="transpos_IS982"/>
    <property type="match status" value="1"/>
</dbReference>
<gene>
    <name evidence="2" type="ORF">JBKA6_0945</name>
</gene>
<dbReference type="Pfam" id="PF13612">
    <property type="entry name" value="DDE_Tnp_1_3"/>
    <property type="match status" value="1"/>
</dbReference>
<proteinExistence type="predicted"/>